<gene>
    <name evidence="2" type="ORF">GOODEAATRI_033185</name>
</gene>
<keyword evidence="3" id="KW-1185">Reference proteome</keyword>
<feature type="compositionally biased region" description="Polar residues" evidence="1">
    <location>
        <begin position="44"/>
        <end position="54"/>
    </location>
</feature>
<comment type="caution">
    <text evidence="2">The sequence shown here is derived from an EMBL/GenBank/DDBJ whole genome shotgun (WGS) entry which is preliminary data.</text>
</comment>
<evidence type="ECO:0000313" key="2">
    <source>
        <dbReference type="EMBL" id="MEQ2166900.1"/>
    </source>
</evidence>
<proteinExistence type="predicted"/>
<evidence type="ECO:0000256" key="1">
    <source>
        <dbReference type="SAM" id="MobiDB-lite"/>
    </source>
</evidence>
<accession>A0ABV0N686</accession>
<organism evidence="2 3">
    <name type="scientific">Goodea atripinnis</name>
    <dbReference type="NCBI Taxonomy" id="208336"/>
    <lineage>
        <taxon>Eukaryota</taxon>
        <taxon>Metazoa</taxon>
        <taxon>Chordata</taxon>
        <taxon>Craniata</taxon>
        <taxon>Vertebrata</taxon>
        <taxon>Euteleostomi</taxon>
        <taxon>Actinopterygii</taxon>
        <taxon>Neopterygii</taxon>
        <taxon>Teleostei</taxon>
        <taxon>Neoteleostei</taxon>
        <taxon>Acanthomorphata</taxon>
        <taxon>Ovalentaria</taxon>
        <taxon>Atherinomorphae</taxon>
        <taxon>Cyprinodontiformes</taxon>
        <taxon>Goodeidae</taxon>
        <taxon>Goodea</taxon>
    </lineage>
</organism>
<feature type="non-terminal residue" evidence="2">
    <location>
        <position position="1"/>
    </location>
</feature>
<dbReference type="EMBL" id="JAHRIO010026664">
    <property type="protein sequence ID" value="MEQ2166900.1"/>
    <property type="molecule type" value="Genomic_DNA"/>
</dbReference>
<reference evidence="2 3" key="1">
    <citation type="submission" date="2021-06" db="EMBL/GenBank/DDBJ databases">
        <authorList>
            <person name="Palmer J.M."/>
        </authorList>
    </citation>
    <scope>NUCLEOTIDE SEQUENCE [LARGE SCALE GENOMIC DNA]</scope>
    <source>
        <strain evidence="2 3">GA_2019</strain>
        <tissue evidence="2">Muscle</tissue>
    </source>
</reference>
<evidence type="ECO:0000313" key="3">
    <source>
        <dbReference type="Proteomes" id="UP001476798"/>
    </source>
</evidence>
<protein>
    <submittedName>
        <fullName evidence="2">Uncharacterized protein</fullName>
    </submittedName>
</protein>
<dbReference type="Proteomes" id="UP001476798">
    <property type="component" value="Unassembled WGS sequence"/>
</dbReference>
<feature type="region of interest" description="Disordered" evidence="1">
    <location>
        <begin position="34"/>
        <end position="57"/>
    </location>
</feature>
<sequence>FDPHAICEDCLGSQHAHLAHCLSLPVALAIGRESDDSTCEDDGSSSPATASQLGSLDAEERQLSRCLATSGLPISTTTPLPAVSALLLELPSIIQEAASVKGLSVPQPAPP</sequence>
<name>A0ABV0N686_9TELE</name>